<evidence type="ECO:0000313" key="3">
    <source>
        <dbReference type="Proteomes" id="UP000299102"/>
    </source>
</evidence>
<evidence type="ECO:0000256" key="1">
    <source>
        <dbReference type="SAM" id="SignalP"/>
    </source>
</evidence>
<evidence type="ECO:0000313" key="2">
    <source>
        <dbReference type="EMBL" id="GBP39993.1"/>
    </source>
</evidence>
<organism evidence="2 3">
    <name type="scientific">Eumeta variegata</name>
    <name type="common">Bagworm moth</name>
    <name type="synonym">Eumeta japonica</name>
    <dbReference type="NCBI Taxonomy" id="151549"/>
    <lineage>
        <taxon>Eukaryota</taxon>
        <taxon>Metazoa</taxon>
        <taxon>Ecdysozoa</taxon>
        <taxon>Arthropoda</taxon>
        <taxon>Hexapoda</taxon>
        <taxon>Insecta</taxon>
        <taxon>Pterygota</taxon>
        <taxon>Neoptera</taxon>
        <taxon>Endopterygota</taxon>
        <taxon>Lepidoptera</taxon>
        <taxon>Glossata</taxon>
        <taxon>Ditrysia</taxon>
        <taxon>Tineoidea</taxon>
        <taxon>Psychidae</taxon>
        <taxon>Oiketicinae</taxon>
        <taxon>Eumeta</taxon>
    </lineage>
</organism>
<keyword evidence="1" id="KW-0732">Signal</keyword>
<sequence length="142" mass="15362">MECSYSGAITSLLFLVFGGMRHLFQLEAYLCPNQTVWLAESARAAGGAGRGARRVPRPGVFRELSIRARCFSHVQLAVTIFTARVDASAPRRGGGLARLSGREPLHADSNCGKSLYFDIEIDTPGRSQCAGEIYDTGDTSSY</sequence>
<comment type="caution">
    <text evidence="2">The sequence shown here is derived from an EMBL/GenBank/DDBJ whole genome shotgun (WGS) entry which is preliminary data.</text>
</comment>
<protein>
    <submittedName>
        <fullName evidence="2">Uncharacterized protein</fullName>
    </submittedName>
</protein>
<feature type="signal peptide" evidence="1">
    <location>
        <begin position="1"/>
        <end position="28"/>
    </location>
</feature>
<accession>A0A4C1VMR8</accession>
<reference evidence="2 3" key="1">
    <citation type="journal article" date="2019" name="Commun. Biol.">
        <title>The bagworm genome reveals a unique fibroin gene that provides high tensile strength.</title>
        <authorList>
            <person name="Kono N."/>
            <person name="Nakamura H."/>
            <person name="Ohtoshi R."/>
            <person name="Tomita M."/>
            <person name="Numata K."/>
            <person name="Arakawa K."/>
        </authorList>
    </citation>
    <scope>NUCLEOTIDE SEQUENCE [LARGE SCALE GENOMIC DNA]</scope>
</reference>
<gene>
    <name evidence="2" type="ORF">EVAR_39221_1</name>
</gene>
<keyword evidence="3" id="KW-1185">Reference proteome</keyword>
<dbReference type="EMBL" id="BGZK01000374">
    <property type="protein sequence ID" value="GBP39993.1"/>
    <property type="molecule type" value="Genomic_DNA"/>
</dbReference>
<dbReference type="AlphaFoldDB" id="A0A4C1VMR8"/>
<feature type="chain" id="PRO_5020039421" evidence="1">
    <location>
        <begin position="29"/>
        <end position="142"/>
    </location>
</feature>
<name>A0A4C1VMR8_EUMVA</name>
<dbReference type="Proteomes" id="UP000299102">
    <property type="component" value="Unassembled WGS sequence"/>
</dbReference>
<proteinExistence type="predicted"/>